<gene>
    <name evidence="1" type="ORF">NM208_g17094</name>
</gene>
<accession>A0ACC1RA29</accession>
<name>A0ACC1RA29_9HYPO</name>
<evidence type="ECO:0000313" key="1">
    <source>
        <dbReference type="EMBL" id="KAJ3500664.1"/>
    </source>
</evidence>
<dbReference type="EMBL" id="JANRMS010005838">
    <property type="protein sequence ID" value="KAJ3500664.1"/>
    <property type="molecule type" value="Genomic_DNA"/>
</dbReference>
<protein>
    <submittedName>
        <fullName evidence="1">Uncharacterized protein</fullName>
    </submittedName>
</protein>
<proteinExistence type="predicted"/>
<reference evidence="1" key="1">
    <citation type="submission" date="2022-08" db="EMBL/GenBank/DDBJ databases">
        <title>Genome Sequence of Fusarium decemcellulare.</title>
        <authorList>
            <person name="Buettner E."/>
        </authorList>
    </citation>
    <scope>NUCLEOTIDE SEQUENCE</scope>
    <source>
        <strain evidence="1">Babe19</strain>
    </source>
</reference>
<sequence length="387" mass="43228">MTCSCAAIRTLYIDRDPVIFRDISLHLQGYHVSPRDGEHFVRLFSDAQFYSLPKLISQLYEESIFISIGHREFQIPREIFNDPGNSPNFFSLGFAAFFSRPDDSSRALSAKRSAETFAELLHLLRGYPIHIRDEIHRQELLRDARYFHFKGLEQRLIPHSISYNQARRREEIVLRLENVQKSGISVLLEGPDPISGWVQYARPYVDEKPAELVLEIGGETTKIHFSGGVPKAEFFKDTKARIAKLFEVISTKLSLPPTTQPLGLLMASGGAGSQPATPGNTPLSEDLVRVVLETESAIILDGKEYIEEPNATIDSPASGSLSNPRKRRRADGSAGDDEWVVTTGQWRLRIQSSKSGKSGVECVLVAVKLDAMSSQLARNRTRGFLGS</sequence>
<evidence type="ECO:0000313" key="2">
    <source>
        <dbReference type="Proteomes" id="UP001148629"/>
    </source>
</evidence>
<organism evidence="1 2">
    <name type="scientific">Fusarium decemcellulare</name>
    <dbReference type="NCBI Taxonomy" id="57161"/>
    <lineage>
        <taxon>Eukaryota</taxon>
        <taxon>Fungi</taxon>
        <taxon>Dikarya</taxon>
        <taxon>Ascomycota</taxon>
        <taxon>Pezizomycotina</taxon>
        <taxon>Sordariomycetes</taxon>
        <taxon>Hypocreomycetidae</taxon>
        <taxon>Hypocreales</taxon>
        <taxon>Nectriaceae</taxon>
        <taxon>Fusarium</taxon>
        <taxon>Fusarium decemcellulare species complex</taxon>
    </lineage>
</organism>
<keyword evidence="2" id="KW-1185">Reference proteome</keyword>
<comment type="caution">
    <text evidence="1">The sequence shown here is derived from an EMBL/GenBank/DDBJ whole genome shotgun (WGS) entry which is preliminary data.</text>
</comment>
<dbReference type="Proteomes" id="UP001148629">
    <property type="component" value="Unassembled WGS sequence"/>
</dbReference>